<dbReference type="AlphaFoldDB" id="A0A0P1AKV6"/>
<dbReference type="EMBL" id="CCYD01000553">
    <property type="protein sequence ID" value="CEG41494.1"/>
    <property type="molecule type" value="Genomic_DNA"/>
</dbReference>
<feature type="region of interest" description="Disordered" evidence="1">
    <location>
        <begin position="47"/>
        <end position="66"/>
    </location>
</feature>
<accession>A0A0P1AKV6</accession>
<feature type="region of interest" description="Disordered" evidence="1">
    <location>
        <begin position="1"/>
        <end position="27"/>
    </location>
</feature>
<name>A0A0P1AKV6_PLAHL</name>
<protein>
    <submittedName>
        <fullName evidence="2">Uncharacterized protein</fullName>
    </submittedName>
</protein>
<dbReference type="OrthoDB" id="126776at2759"/>
<organism evidence="2 3">
    <name type="scientific">Plasmopara halstedii</name>
    <name type="common">Downy mildew of sunflower</name>
    <dbReference type="NCBI Taxonomy" id="4781"/>
    <lineage>
        <taxon>Eukaryota</taxon>
        <taxon>Sar</taxon>
        <taxon>Stramenopiles</taxon>
        <taxon>Oomycota</taxon>
        <taxon>Peronosporomycetes</taxon>
        <taxon>Peronosporales</taxon>
        <taxon>Peronosporaceae</taxon>
        <taxon>Plasmopara</taxon>
    </lineage>
</organism>
<feature type="compositionally biased region" description="Basic and acidic residues" evidence="1">
    <location>
        <begin position="12"/>
        <end position="23"/>
    </location>
</feature>
<reference evidence="3" key="1">
    <citation type="submission" date="2014-09" db="EMBL/GenBank/DDBJ databases">
        <authorList>
            <person name="Sharma Rahul"/>
            <person name="Thines Marco"/>
        </authorList>
    </citation>
    <scope>NUCLEOTIDE SEQUENCE [LARGE SCALE GENOMIC DNA]</scope>
</reference>
<dbReference type="GeneID" id="36406890"/>
<keyword evidence="3" id="KW-1185">Reference proteome</keyword>
<proteinExistence type="predicted"/>
<feature type="compositionally biased region" description="Basic and acidic residues" evidence="1">
    <location>
        <begin position="51"/>
        <end position="65"/>
    </location>
</feature>
<evidence type="ECO:0000313" key="3">
    <source>
        <dbReference type="Proteomes" id="UP000054928"/>
    </source>
</evidence>
<sequence length="183" mass="20631">MSDHVSAASRDVTPRLDEPERRAPRTLSVTSDLVEDVVVFHYQSDTPFPRWNDEEGEPRPARDLRTPCLFPDLSSLKGRGVITNDLDKAQRRQLEDARKASLMRAHPRSVIDPRVEYGFRPTDPYVKAKDAVTRSLRAQTIGAPAISEAGLAERKGLRARFLVPQEISLDVYRTRLRAQRGGS</sequence>
<evidence type="ECO:0000256" key="1">
    <source>
        <dbReference type="SAM" id="MobiDB-lite"/>
    </source>
</evidence>
<dbReference type="Proteomes" id="UP000054928">
    <property type="component" value="Unassembled WGS sequence"/>
</dbReference>
<dbReference type="RefSeq" id="XP_024577863.1">
    <property type="nucleotide sequence ID" value="XM_024727269.1"/>
</dbReference>
<evidence type="ECO:0000313" key="2">
    <source>
        <dbReference type="EMBL" id="CEG41494.1"/>
    </source>
</evidence>